<feature type="region of interest" description="Disordered" evidence="7">
    <location>
        <begin position="1"/>
        <end position="52"/>
    </location>
</feature>
<dbReference type="Pfam" id="PF01302">
    <property type="entry name" value="CAP_GLY"/>
    <property type="match status" value="1"/>
</dbReference>
<evidence type="ECO:0000256" key="4">
    <source>
        <dbReference type="ARBA" id="ARBA00022759"/>
    </source>
</evidence>
<dbReference type="InterPro" id="IPR041373">
    <property type="entry name" value="RT_RNaseH"/>
</dbReference>
<keyword evidence="4" id="KW-0255">Endonuclease</keyword>
<protein>
    <submittedName>
        <fullName evidence="9">Retrovirus-related Pol polyprotein from transposon 17.6</fullName>
    </submittedName>
</protein>
<evidence type="ECO:0000256" key="7">
    <source>
        <dbReference type="SAM" id="MobiDB-lite"/>
    </source>
</evidence>
<accession>A0A8S3QFQ2</accession>
<dbReference type="Pfam" id="PF03732">
    <property type="entry name" value="Retrotrans_gag"/>
    <property type="match status" value="1"/>
</dbReference>
<name>A0A8S3QFQ2_MYTED</name>
<keyword evidence="5" id="KW-0378">Hydrolase</keyword>
<dbReference type="FunFam" id="3.30.70.270:FF:000020">
    <property type="entry name" value="Transposon Tf2-6 polyprotein-like Protein"/>
    <property type="match status" value="1"/>
</dbReference>
<dbReference type="FunFam" id="1.10.340.70:FF:000001">
    <property type="entry name" value="Retrovirus-related Pol polyprotein from transposon gypsy-like Protein"/>
    <property type="match status" value="1"/>
</dbReference>
<dbReference type="InterPro" id="IPR043128">
    <property type="entry name" value="Rev_trsase/Diguanyl_cyclase"/>
</dbReference>
<dbReference type="PANTHER" id="PTHR37984">
    <property type="entry name" value="PROTEIN CBG26694"/>
    <property type="match status" value="1"/>
</dbReference>
<evidence type="ECO:0000256" key="1">
    <source>
        <dbReference type="ARBA" id="ARBA00022679"/>
    </source>
</evidence>
<feature type="compositionally biased region" description="Basic and acidic residues" evidence="7">
    <location>
        <begin position="212"/>
        <end position="221"/>
    </location>
</feature>
<dbReference type="GO" id="GO:0016787">
    <property type="term" value="F:hydrolase activity"/>
    <property type="evidence" value="ECO:0007669"/>
    <property type="project" value="UniProtKB-KW"/>
</dbReference>
<dbReference type="CDD" id="cd09274">
    <property type="entry name" value="RNase_HI_RT_Ty3"/>
    <property type="match status" value="1"/>
</dbReference>
<feature type="compositionally biased region" description="Polar residues" evidence="7">
    <location>
        <begin position="974"/>
        <end position="1009"/>
    </location>
</feature>
<keyword evidence="1" id="KW-0808">Transferase</keyword>
<dbReference type="GO" id="GO:0004519">
    <property type="term" value="F:endonuclease activity"/>
    <property type="evidence" value="ECO:0007669"/>
    <property type="project" value="UniProtKB-KW"/>
</dbReference>
<dbReference type="EMBL" id="CAJPWZ010000503">
    <property type="protein sequence ID" value="CAG2195058.1"/>
    <property type="molecule type" value="Genomic_DNA"/>
</dbReference>
<dbReference type="GO" id="GO:0003964">
    <property type="term" value="F:RNA-directed DNA polymerase activity"/>
    <property type="evidence" value="ECO:0007669"/>
    <property type="project" value="UniProtKB-KW"/>
</dbReference>
<dbReference type="PANTHER" id="PTHR37984:SF5">
    <property type="entry name" value="PROTEIN NYNRIN-LIKE"/>
    <property type="match status" value="1"/>
</dbReference>
<dbReference type="Gene3D" id="3.30.70.270">
    <property type="match status" value="2"/>
</dbReference>
<feature type="region of interest" description="Disordered" evidence="7">
    <location>
        <begin position="962"/>
        <end position="1009"/>
    </location>
</feature>
<keyword evidence="3" id="KW-0540">Nuclease</keyword>
<dbReference type="Gene3D" id="2.30.30.190">
    <property type="entry name" value="CAP Gly-rich-like domain"/>
    <property type="match status" value="1"/>
</dbReference>
<dbReference type="InterPro" id="IPR041588">
    <property type="entry name" value="Integrase_H2C2"/>
</dbReference>
<dbReference type="InterPro" id="IPR000938">
    <property type="entry name" value="CAP-Gly_domain"/>
</dbReference>
<evidence type="ECO:0000313" key="10">
    <source>
        <dbReference type="Proteomes" id="UP000683360"/>
    </source>
</evidence>
<dbReference type="SUPFAM" id="SSF56672">
    <property type="entry name" value="DNA/RNA polymerases"/>
    <property type="match status" value="1"/>
</dbReference>
<evidence type="ECO:0000256" key="3">
    <source>
        <dbReference type="ARBA" id="ARBA00022722"/>
    </source>
</evidence>
<dbReference type="InterPro" id="IPR036859">
    <property type="entry name" value="CAP-Gly_dom_sf"/>
</dbReference>
<evidence type="ECO:0000313" key="9">
    <source>
        <dbReference type="EMBL" id="CAG2195058.1"/>
    </source>
</evidence>
<keyword evidence="6" id="KW-0695">RNA-directed DNA polymerase</keyword>
<keyword evidence="2" id="KW-0548">Nucleotidyltransferase</keyword>
<dbReference type="Pfam" id="PF17921">
    <property type="entry name" value="Integrase_H2C2"/>
    <property type="match status" value="1"/>
</dbReference>
<dbReference type="Gene3D" id="3.10.10.10">
    <property type="entry name" value="HIV Type 1 Reverse Transcriptase, subunit A, domain 1"/>
    <property type="match status" value="1"/>
</dbReference>
<feature type="region of interest" description="Disordered" evidence="7">
    <location>
        <begin position="207"/>
        <end position="235"/>
    </location>
</feature>
<dbReference type="InterPro" id="IPR005162">
    <property type="entry name" value="Retrotrans_gag_dom"/>
</dbReference>
<evidence type="ECO:0000259" key="8">
    <source>
        <dbReference type="PROSITE" id="PS50245"/>
    </source>
</evidence>
<evidence type="ECO:0000256" key="2">
    <source>
        <dbReference type="ARBA" id="ARBA00022695"/>
    </source>
</evidence>
<dbReference type="Gene3D" id="1.10.340.70">
    <property type="match status" value="1"/>
</dbReference>
<dbReference type="InterPro" id="IPR050951">
    <property type="entry name" value="Retrovirus_Pol_polyprotein"/>
</dbReference>
<dbReference type="Pfam" id="PF17917">
    <property type="entry name" value="RT_RNaseH"/>
    <property type="match status" value="1"/>
</dbReference>
<dbReference type="SMART" id="SM01052">
    <property type="entry name" value="CAP_GLY"/>
    <property type="match status" value="1"/>
</dbReference>
<dbReference type="PROSITE" id="PS50245">
    <property type="entry name" value="CAP_GLY_2"/>
    <property type="match status" value="1"/>
</dbReference>
<feature type="compositionally biased region" description="Polar residues" evidence="7">
    <location>
        <begin position="707"/>
        <end position="718"/>
    </location>
</feature>
<reference evidence="9" key="1">
    <citation type="submission" date="2021-03" db="EMBL/GenBank/DDBJ databases">
        <authorList>
            <person name="Bekaert M."/>
        </authorList>
    </citation>
    <scope>NUCLEOTIDE SEQUENCE</scope>
</reference>
<dbReference type="Proteomes" id="UP000683360">
    <property type="component" value="Unassembled WGS sequence"/>
</dbReference>
<dbReference type="Gene3D" id="3.10.20.370">
    <property type="match status" value="1"/>
</dbReference>
<dbReference type="FunFam" id="3.10.20.370:FF:000001">
    <property type="entry name" value="Retrovirus-related Pol polyprotein from transposon 17.6-like protein"/>
    <property type="match status" value="1"/>
</dbReference>
<dbReference type="OrthoDB" id="2130750at2759"/>
<feature type="compositionally biased region" description="Basic and acidic residues" evidence="7">
    <location>
        <begin position="33"/>
        <end position="52"/>
    </location>
</feature>
<evidence type="ECO:0000256" key="6">
    <source>
        <dbReference type="ARBA" id="ARBA00022918"/>
    </source>
</evidence>
<feature type="domain" description="CAP-Gly" evidence="8">
    <location>
        <begin position="75"/>
        <end position="102"/>
    </location>
</feature>
<dbReference type="InterPro" id="IPR043502">
    <property type="entry name" value="DNA/RNA_pol_sf"/>
</dbReference>
<feature type="region of interest" description="Disordered" evidence="7">
    <location>
        <begin position="694"/>
        <end position="726"/>
    </location>
</feature>
<keyword evidence="10" id="KW-1185">Reference proteome</keyword>
<proteinExistence type="predicted"/>
<organism evidence="9 10">
    <name type="scientific">Mytilus edulis</name>
    <name type="common">Blue mussel</name>
    <dbReference type="NCBI Taxonomy" id="6550"/>
    <lineage>
        <taxon>Eukaryota</taxon>
        <taxon>Metazoa</taxon>
        <taxon>Spiralia</taxon>
        <taxon>Lophotrochozoa</taxon>
        <taxon>Mollusca</taxon>
        <taxon>Bivalvia</taxon>
        <taxon>Autobranchia</taxon>
        <taxon>Pteriomorphia</taxon>
        <taxon>Mytilida</taxon>
        <taxon>Mytiloidea</taxon>
        <taxon>Mytilidae</taxon>
        <taxon>Mytilinae</taxon>
        <taxon>Mytilus</taxon>
    </lineage>
</organism>
<sequence length="1803" mass="205225">MASYSNKRIPIPEGKAKEKRRSFLPAPKTFGLQKEKQEEPRLFSPPPEDHADEELHVGDRIVISGVKSGTLLYFGKTHIASGFWCGIELDEPDGKHDGSVEGSVVSVEDITETLRQIPQPKTKVRRLLPQPKSFNKHENTESLLRSKILEEQEEFQYRSEPPRIAQQQKSHYQPEYLYDRSNLNIDDLLTEQYGDSCVKKLSSTFTLSEGSRGSESEDYHHKSPRRSQNYGQQHYQGQGCVSTELEVTGNALNNTYILPAEKIEQLNRIYTDSGFILPSEKIEQLNRTHNDSGSSGDDSIGPELKDCLSSDGRKYFNLTFDTEGNNSPKHLSDSRNSDKIHHEISNECEVKTTPVSKSNQMSESMSSSLGVLDLEDVLFQTELLTDDLVDSSNLTDIEKIVQSCEKTKRVASLNETFENKNVITSTPLVTEKSKSLLDRTRTISHSKSCISTGIPEEVAQLSDNQILQNLRHNLNSTFQADQTRGVDLPIVGEDTLDWRQEASDSEEQQSDDSLEDSYSKNVLRGYNEKGNMNATYTYGLEANTSSRNDSLSEKLQNLKLDKEDSIHSNKELSFQKVQSGLTKEQIHKLDKPMTDSGISVKGLTDSTNSLQSSTEGIIYRQRKPMTDSGISLQSDFGMADSQEMRWSQNLDSLQELTETSGLEEKQFGDPTQLERDLKAGHKKRDRPLSLISTTSADTGYVPDTDSEVGTVTMNSPTEWSDRKTDDHKVTDLDQAYAETFKHYQSAVLKGTRRARDLESDSDMYSDAGTIIADTDTLREISSDIDNICGSLSEAKEALSEQLPSLDLIKAKGSNSLSRGITTLASPIIPTWSVASTNIDTCSFGDVTSHNYLASNQAISLNQGEINTSPRPFSSTASNIQREVSTNPFLFPTQSKSDSAIATITREKSCESDEIIKMRQELEALRNENLQKSYESEEMVKMRQELEALRNFKNLQMKNNAQHFTESKSDPVIRSPNSYAETQQRSANSCNNITLPETQQRPTYSYNTTTLPDTQQQQSYAYANMTIPEIQHRPNYSGTSTIMPEIQQRTDYEQYPNNSSVSNWLPRQQYGRPQQQYGRPQQQYHNIENSKIDNGRRNRVPFYNGRDPWSAYFMQFELIAEINRWDTDTKAIELVTALKDEAMVYASNSQPETKRSFFGLCAAMSNRFGDHGYPETYRQELHTLRKQGKENIHEYASRVEMLVRRSFPTIDVATHSTLSVEYMLRGLPDQSIAIELLTKRITSMTEAIQQELKDLTDEVNHPEIKNLLLTNKDAFASNRTELGTCRLMKHKIDTAGAAPIRQPLRRTPIRFEGEEMKNLKDQLDNGVIRPSTSPWASNVVPVVRKKDQTFCIDEHFQHLGEVLTRLKKAGLKLKPSKCDLIKEEILYLGHIVGKHGVKPNPQIIERVQNWKTPSNTKEIQQFLGLCNYYRQFIRGFSNIAAPLSHLTRKDTIFKWTDAVQKSFDLLRTALCTAPILAYPKPDGKFILDTDASNIGIGGVLQQIQDGKEKVIAYASKKLDQTQQRYSVTRRELLAMVTFIHHFKHYLLGNKFTIRTDHAALKWLYSFKDPQGQLARWIESLAQYDFDIAVRPGIKHSNADALSRLDYNDQLCEHQKRDEYKEDCKCCKGLMEDWQKFKLEIDNIKELSSKIDHRKDTESKIRVTTRQQHYKNPGTNRTWLAKYTNQEMSVFQKEDENLKILHQWMSSGSIPDRDKAASLSPAVRRYWLNWQNVVLVEGVIFQKWILDEDGKYNLQLIVPAILQKEIMINCHDTPFSGHLGVAKTKDKMRQNFTWYGIGKRCNISH</sequence>
<evidence type="ECO:0000256" key="5">
    <source>
        <dbReference type="ARBA" id="ARBA00022801"/>
    </source>
</evidence>
<gene>
    <name evidence="9" type="ORF">MEDL_10018</name>
</gene>
<comment type="caution">
    <text evidence="9">The sequence shown here is derived from an EMBL/GenBank/DDBJ whole genome shotgun (WGS) entry which is preliminary data.</text>
</comment>
<dbReference type="SUPFAM" id="SSF74924">
    <property type="entry name" value="Cap-Gly domain"/>
    <property type="match status" value="1"/>
</dbReference>